<evidence type="ECO:0000259" key="11">
    <source>
        <dbReference type="Pfam" id="PF12019"/>
    </source>
</evidence>
<evidence type="ECO:0000256" key="5">
    <source>
        <dbReference type="ARBA" id="ARBA00022519"/>
    </source>
</evidence>
<dbReference type="Proteomes" id="UP000322981">
    <property type="component" value="Unassembled WGS sequence"/>
</dbReference>
<comment type="similarity">
    <text evidence="9">Belongs to the GSP H family.</text>
</comment>
<keyword evidence="5" id="KW-0997">Cell inner membrane</keyword>
<dbReference type="NCBIfam" id="TIGR02532">
    <property type="entry name" value="IV_pilin_GFxxxE"/>
    <property type="match status" value="1"/>
</dbReference>
<keyword evidence="13" id="KW-1185">Reference proteome</keyword>
<dbReference type="SUPFAM" id="SSF54523">
    <property type="entry name" value="Pili subunits"/>
    <property type="match status" value="1"/>
</dbReference>
<organism evidence="12 13">
    <name type="scientific">Thiohalocapsa marina</name>
    <dbReference type="NCBI Taxonomy" id="424902"/>
    <lineage>
        <taxon>Bacteria</taxon>
        <taxon>Pseudomonadati</taxon>
        <taxon>Pseudomonadota</taxon>
        <taxon>Gammaproteobacteria</taxon>
        <taxon>Chromatiales</taxon>
        <taxon>Chromatiaceae</taxon>
        <taxon>Thiohalocapsa</taxon>
    </lineage>
</organism>
<evidence type="ECO:0000256" key="3">
    <source>
        <dbReference type="ARBA" id="ARBA00022475"/>
    </source>
</evidence>
<dbReference type="OrthoDB" id="2313614at2"/>
<feature type="domain" description="General secretion pathway GspH" evidence="11">
    <location>
        <begin position="36"/>
        <end position="141"/>
    </location>
</feature>
<dbReference type="Gene3D" id="3.55.40.10">
    <property type="entry name" value="minor pseudopilin epsh domain"/>
    <property type="match status" value="1"/>
</dbReference>
<evidence type="ECO:0000256" key="1">
    <source>
        <dbReference type="ARBA" id="ARBA00004377"/>
    </source>
</evidence>
<reference evidence="12 13" key="1">
    <citation type="submission" date="2019-09" db="EMBL/GenBank/DDBJ databases">
        <title>Whole-genome sequence of the purple sulfur bacterium Thiohalocapsa marina DSM 19078.</title>
        <authorList>
            <person name="Kyndt J.A."/>
            <person name="Meyer T.E."/>
        </authorList>
    </citation>
    <scope>NUCLEOTIDE SEQUENCE [LARGE SCALE GENOMIC DNA]</scope>
    <source>
        <strain evidence="12 13">DSM 19078</strain>
    </source>
</reference>
<dbReference type="EMBL" id="VWXX01000002">
    <property type="protein sequence ID" value="KAA6187509.1"/>
    <property type="molecule type" value="Genomic_DNA"/>
</dbReference>
<name>A0A5M8FUU8_9GAMM</name>
<protein>
    <recommendedName>
        <fullName evidence="2">Type II secretion system protein H</fullName>
    </recommendedName>
    <alternativeName>
        <fullName evidence="10">General secretion pathway protein H</fullName>
    </alternativeName>
</protein>
<keyword evidence="6" id="KW-0812">Transmembrane</keyword>
<evidence type="ECO:0000256" key="4">
    <source>
        <dbReference type="ARBA" id="ARBA00022481"/>
    </source>
</evidence>
<dbReference type="GO" id="GO:0015628">
    <property type="term" value="P:protein secretion by the type II secretion system"/>
    <property type="evidence" value="ECO:0007669"/>
    <property type="project" value="InterPro"/>
</dbReference>
<comment type="subcellular location">
    <subcellularLocation>
        <location evidence="1">Cell inner membrane</location>
        <topology evidence="1">Single-pass membrane protein</topology>
    </subcellularLocation>
</comment>
<keyword evidence="3" id="KW-1003">Cell membrane</keyword>
<dbReference type="GO" id="GO:0015627">
    <property type="term" value="C:type II protein secretion system complex"/>
    <property type="evidence" value="ECO:0007669"/>
    <property type="project" value="InterPro"/>
</dbReference>
<evidence type="ECO:0000256" key="2">
    <source>
        <dbReference type="ARBA" id="ARBA00021549"/>
    </source>
</evidence>
<evidence type="ECO:0000256" key="7">
    <source>
        <dbReference type="ARBA" id="ARBA00022989"/>
    </source>
</evidence>
<gene>
    <name evidence="12" type="ORF">F2Q65_02885</name>
</gene>
<sequence length="148" mass="15990">MTLIELMVTLVVAAVLLGFGVPSFKAFVQKNRMASQVNTFLADLHLARSEAVKRRQSIRVCKSTDLAQCSTEGTFNNGWIVVDEAGAVLRSHGPTSEQILIEDSYEGLITFTGAGIIKASAGNIVFSADGYIRKLVISNTGRVRIQSD</sequence>
<keyword evidence="8" id="KW-0472">Membrane</keyword>
<dbReference type="AlphaFoldDB" id="A0A5M8FUU8"/>
<dbReference type="GO" id="GO:0005886">
    <property type="term" value="C:plasma membrane"/>
    <property type="evidence" value="ECO:0007669"/>
    <property type="project" value="UniProtKB-SubCell"/>
</dbReference>
<evidence type="ECO:0000256" key="8">
    <source>
        <dbReference type="ARBA" id="ARBA00023136"/>
    </source>
</evidence>
<evidence type="ECO:0000256" key="6">
    <source>
        <dbReference type="ARBA" id="ARBA00022692"/>
    </source>
</evidence>
<dbReference type="InterPro" id="IPR012902">
    <property type="entry name" value="N_methyl_site"/>
</dbReference>
<proteinExistence type="inferred from homology"/>
<comment type="caution">
    <text evidence="12">The sequence shown here is derived from an EMBL/GenBank/DDBJ whole genome shotgun (WGS) entry which is preliminary data.</text>
</comment>
<dbReference type="InterPro" id="IPR022346">
    <property type="entry name" value="T2SS_GspH"/>
</dbReference>
<dbReference type="InterPro" id="IPR045584">
    <property type="entry name" value="Pilin-like"/>
</dbReference>
<dbReference type="Pfam" id="PF12019">
    <property type="entry name" value="GspH"/>
    <property type="match status" value="1"/>
</dbReference>
<evidence type="ECO:0000313" key="13">
    <source>
        <dbReference type="Proteomes" id="UP000322981"/>
    </source>
</evidence>
<accession>A0A5M8FUU8</accession>
<evidence type="ECO:0000313" key="12">
    <source>
        <dbReference type="EMBL" id="KAA6187509.1"/>
    </source>
</evidence>
<evidence type="ECO:0000256" key="10">
    <source>
        <dbReference type="ARBA" id="ARBA00030775"/>
    </source>
</evidence>
<keyword evidence="4" id="KW-0488">Methylation</keyword>
<keyword evidence="7" id="KW-1133">Transmembrane helix</keyword>
<evidence type="ECO:0000256" key="9">
    <source>
        <dbReference type="ARBA" id="ARBA00025772"/>
    </source>
</evidence>